<organism evidence="3">
    <name type="scientific">Tanacetum cinerariifolium</name>
    <name type="common">Dalmatian daisy</name>
    <name type="synonym">Chrysanthemum cinerariifolium</name>
    <dbReference type="NCBI Taxonomy" id="118510"/>
    <lineage>
        <taxon>Eukaryota</taxon>
        <taxon>Viridiplantae</taxon>
        <taxon>Streptophyta</taxon>
        <taxon>Embryophyta</taxon>
        <taxon>Tracheophyta</taxon>
        <taxon>Spermatophyta</taxon>
        <taxon>Magnoliopsida</taxon>
        <taxon>eudicotyledons</taxon>
        <taxon>Gunneridae</taxon>
        <taxon>Pentapetalae</taxon>
        <taxon>asterids</taxon>
        <taxon>campanulids</taxon>
        <taxon>Asterales</taxon>
        <taxon>Asteraceae</taxon>
        <taxon>Asteroideae</taxon>
        <taxon>Anthemideae</taxon>
        <taxon>Anthemidinae</taxon>
        <taxon>Tanacetum</taxon>
    </lineage>
</organism>
<feature type="region of interest" description="Disordered" evidence="1">
    <location>
        <begin position="431"/>
        <end position="459"/>
    </location>
</feature>
<evidence type="ECO:0000259" key="2">
    <source>
        <dbReference type="Pfam" id="PF07727"/>
    </source>
</evidence>
<dbReference type="SUPFAM" id="SSF53098">
    <property type="entry name" value="Ribonuclease H-like"/>
    <property type="match status" value="1"/>
</dbReference>
<dbReference type="AlphaFoldDB" id="A0A6L2MX29"/>
<feature type="compositionally biased region" description="Polar residues" evidence="1">
    <location>
        <begin position="110"/>
        <end position="120"/>
    </location>
</feature>
<dbReference type="InterPro" id="IPR036397">
    <property type="entry name" value="RNaseH_sf"/>
</dbReference>
<protein>
    <submittedName>
        <fullName evidence="3">Putative ribonuclease H-like domain-containing protein</fullName>
    </submittedName>
</protein>
<evidence type="ECO:0000313" key="3">
    <source>
        <dbReference type="EMBL" id="GEU78548.1"/>
    </source>
</evidence>
<dbReference type="SUPFAM" id="SSF56672">
    <property type="entry name" value="DNA/RNA polymerases"/>
    <property type="match status" value="1"/>
</dbReference>
<dbReference type="InterPro" id="IPR043502">
    <property type="entry name" value="DNA/RNA_pol_sf"/>
</dbReference>
<feature type="region of interest" description="Disordered" evidence="1">
    <location>
        <begin position="632"/>
        <end position="653"/>
    </location>
</feature>
<reference evidence="3" key="1">
    <citation type="journal article" date="2019" name="Sci. Rep.">
        <title>Draft genome of Tanacetum cinerariifolium, the natural source of mosquito coil.</title>
        <authorList>
            <person name="Yamashiro T."/>
            <person name="Shiraishi A."/>
            <person name="Satake H."/>
            <person name="Nakayama K."/>
        </authorList>
    </citation>
    <scope>NUCLEOTIDE SEQUENCE</scope>
</reference>
<feature type="domain" description="Reverse transcriptase Ty1/copia-type" evidence="2">
    <location>
        <begin position="804"/>
        <end position="986"/>
    </location>
</feature>
<evidence type="ECO:0000256" key="1">
    <source>
        <dbReference type="SAM" id="MobiDB-lite"/>
    </source>
</evidence>
<accession>A0A6L2MX29</accession>
<gene>
    <name evidence="3" type="ORF">Tci_050526</name>
</gene>
<sequence length="1059" mass="119596">MAISVILVSSDLSEGSVGTHARRIILFGTIPTTIPDTTPVITLPTTQTDTTVIPIEIPIIAPFIPPSSDYTPASLDYSLTSDTESDTSKDPSSDHIPPLPASSPFLSLADNTTESDTLDTPPSPTHGVSVSHIVGLDLSKLAIIHNRALKMEHYLSHTEYLIWQVIQNGNGPNSVIIYTNGMIKVLPPKTAEEVVARERERKARTTLLMALPEDHLVKFYKMADAKEMWEAIKSRFGGNNESKKKKYLFKQQFEEIHGVSVSHKDANQKFLRSQPSSWSQVALIMRIKPGLDTLSFDDLYNNLRVFKRDVNGTKASSSSNIQNEGSASYTDEVIHYFFANQSSAPQLDCDNLEQINDDDLEEMNLKWELAMISMRIKKFYKRTECDLENTHVNERYAKGMHTDPPLMIRNYMPSGPNVEIDYSKLTYGQKQTSADELDSKPVEYASNDSESSVETTTSMPAPVDNATNIICEPKVHLIRDCDFHEKRMANQAALTKSREKDYEEFNGGSVAFGGSNGRITGKGKLKASRLDFEDVYYVEELKHYNLFSVTQMCDKKNNVLFTDTDCLVLSPDFKLPDENQNHALIELCGLKGIKREYSNARTPQENRVAERKNMTLIEAARTMLAVSLENQANKSAGPQEAKNSASTQANDNQVSQVKQIFQEELEKLKRQEKEANDAVWKEASHATQDVNTNSTNLLNAVSTPVSAVGPSRALNDDEPSYLNDPLMPHLEDISSSPSEGIFTDSSYDDEGVVTDFNNLETTMNVSLTPKTRIHTIHPKTKILRDPLLAVQTRSKVHKNSKAHALKSIRTKWVYKNKKDERVVVVRNQARLVAQGHRQEERIKYDEFFAPVARIKAIRIFLAFAFYMGFIVYQMDVKSAFLYDTIDEEVYVTQPLGFVDPKFPNKVYKVIKALYGLHQAPRAWYATLSTFLEKSRYRRGAIDKTLFIKQDKKEIMLVQVYVVDIIFGSTKKSCCDEFEELMKNRDKYVTKILKKFDFLSVKTVSTTIETQKPLVKDEEAADVNVTPKTSHLQAVKRIFRKSTTGGCQFLGRRLISWQCK</sequence>
<comment type="caution">
    <text evidence="3">The sequence shown here is derived from an EMBL/GenBank/DDBJ whole genome shotgun (WGS) entry which is preliminary data.</text>
</comment>
<dbReference type="InterPro" id="IPR013103">
    <property type="entry name" value="RVT_2"/>
</dbReference>
<dbReference type="GO" id="GO:0003676">
    <property type="term" value="F:nucleic acid binding"/>
    <property type="evidence" value="ECO:0007669"/>
    <property type="project" value="InterPro"/>
</dbReference>
<proteinExistence type="predicted"/>
<name>A0A6L2MX29_TANCI</name>
<dbReference type="Pfam" id="PF07727">
    <property type="entry name" value="RVT_2"/>
    <property type="match status" value="1"/>
</dbReference>
<feature type="region of interest" description="Disordered" evidence="1">
    <location>
        <begin position="74"/>
        <end position="126"/>
    </location>
</feature>
<dbReference type="Gene3D" id="3.30.420.10">
    <property type="entry name" value="Ribonuclease H-like superfamily/Ribonuclease H"/>
    <property type="match status" value="1"/>
</dbReference>
<dbReference type="InterPro" id="IPR012337">
    <property type="entry name" value="RNaseH-like_sf"/>
</dbReference>
<feature type="compositionally biased region" description="Polar residues" evidence="1">
    <location>
        <begin position="446"/>
        <end position="459"/>
    </location>
</feature>
<dbReference type="EMBL" id="BKCJ010007696">
    <property type="protein sequence ID" value="GEU78548.1"/>
    <property type="molecule type" value="Genomic_DNA"/>
</dbReference>